<proteinExistence type="predicted"/>
<dbReference type="Gene3D" id="1.10.10.1320">
    <property type="entry name" value="Anti-sigma factor, zinc-finger domain"/>
    <property type="match status" value="1"/>
</dbReference>
<dbReference type="NCBIfam" id="TIGR02451">
    <property type="entry name" value="anti_sig_ChrR"/>
    <property type="match status" value="1"/>
</dbReference>
<dbReference type="Proteomes" id="UP000595095">
    <property type="component" value="Chromosome"/>
</dbReference>
<dbReference type="InterPro" id="IPR041916">
    <property type="entry name" value="Anti_sigma_zinc_sf"/>
</dbReference>
<evidence type="ECO:0000259" key="1">
    <source>
        <dbReference type="Pfam" id="PF12973"/>
    </source>
</evidence>
<dbReference type="InterPro" id="IPR025979">
    <property type="entry name" value="ChrR-like_cupin_dom"/>
</dbReference>
<dbReference type="SUPFAM" id="SSF51182">
    <property type="entry name" value="RmlC-like cupins"/>
    <property type="match status" value="1"/>
</dbReference>
<dbReference type="AlphaFoldDB" id="A0A7S9HDT3"/>
<name>A0A7S9HDT3_9ALTE</name>
<dbReference type="Pfam" id="PF12973">
    <property type="entry name" value="Cupin_7"/>
    <property type="match status" value="1"/>
</dbReference>
<feature type="domain" description="ChrR-like cupin" evidence="1">
    <location>
        <begin position="135"/>
        <end position="203"/>
    </location>
</feature>
<dbReference type="InterPro" id="IPR011051">
    <property type="entry name" value="RmlC_Cupin_sf"/>
</dbReference>
<dbReference type="InterPro" id="IPR012807">
    <property type="entry name" value="Anti-sigma_ChrR"/>
</dbReference>
<gene>
    <name evidence="2" type="ORF">IT774_05395</name>
</gene>
<keyword evidence="3" id="KW-1185">Reference proteome</keyword>
<evidence type="ECO:0000313" key="2">
    <source>
        <dbReference type="EMBL" id="QPG06606.1"/>
    </source>
</evidence>
<dbReference type="KEGG" id="smaa:IT774_05395"/>
<dbReference type="EMBL" id="CP064795">
    <property type="protein sequence ID" value="QPG06606.1"/>
    <property type="molecule type" value="Genomic_DNA"/>
</dbReference>
<reference evidence="2 3" key="1">
    <citation type="submission" date="2020-11" db="EMBL/GenBank/DDBJ databases">
        <title>Complete genome sequence for Salinimonas sp. strain G2-b.</title>
        <authorList>
            <person name="Park S.-J."/>
        </authorList>
    </citation>
    <scope>NUCLEOTIDE SEQUENCE [LARGE SCALE GENOMIC DNA]</scope>
    <source>
        <strain evidence="2 3">G2-b</strain>
    </source>
</reference>
<organism evidence="2 3">
    <name type="scientific">Salinimonas marina</name>
    <dbReference type="NCBI Taxonomy" id="2785918"/>
    <lineage>
        <taxon>Bacteria</taxon>
        <taxon>Pseudomonadati</taxon>
        <taxon>Pseudomonadota</taxon>
        <taxon>Gammaproteobacteria</taxon>
        <taxon>Alteromonadales</taxon>
        <taxon>Alteromonadaceae</taxon>
        <taxon>Alteromonas/Salinimonas group</taxon>
        <taxon>Salinimonas</taxon>
    </lineage>
</organism>
<protein>
    <submittedName>
        <fullName evidence="2">Cupin domain-containing protein</fullName>
    </submittedName>
</protein>
<sequence length="227" mass="25013">MIKFHPAPEQLLQFAQGALTSVESIMVSAHCDMCARCQQVVAQQTVLQAEHALVDTSTEASDSGSFELDAMLDAITRLPRAAPSKSVRSTARKIIELDGRVFTIPRTLRKYVPYMGNWSSLVGKLWQAPVDIGSSGVANFIYMGHGGSVPEHTHRGTEFTLVINGEFHDGIDHYRTGDFIQMNESNVHAPKSDDVNGCLVFSVLDQPLHFTAGIARLLNPFSHVFFR</sequence>
<accession>A0A7S9HDT3</accession>
<dbReference type="RefSeq" id="WP_195811682.1">
    <property type="nucleotide sequence ID" value="NZ_CP064795.1"/>
</dbReference>
<dbReference type="InterPro" id="IPR014710">
    <property type="entry name" value="RmlC-like_jellyroll"/>
</dbReference>
<dbReference type="Gene3D" id="2.60.120.10">
    <property type="entry name" value="Jelly Rolls"/>
    <property type="match status" value="1"/>
</dbReference>
<evidence type="ECO:0000313" key="3">
    <source>
        <dbReference type="Proteomes" id="UP000595095"/>
    </source>
</evidence>